<accession>A0ABV4QRQ0</accession>
<reference evidence="1 2" key="1">
    <citation type="submission" date="2023-11" db="EMBL/GenBank/DDBJ databases">
        <title>Actinomadura monticuli sp. nov., isolated from volcanic ash.</title>
        <authorList>
            <person name="Lee S.D."/>
            <person name="Yang H."/>
            <person name="Kim I.S."/>
        </authorList>
    </citation>
    <scope>NUCLEOTIDE SEQUENCE [LARGE SCALE GENOMIC DNA]</scope>
    <source>
        <strain evidence="1 2">DSM 45346</strain>
    </source>
</reference>
<evidence type="ECO:0000313" key="2">
    <source>
        <dbReference type="Proteomes" id="UP001569904"/>
    </source>
</evidence>
<organism evidence="1 2">
    <name type="scientific">Actinomadura chokoriensis</name>
    <dbReference type="NCBI Taxonomy" id="454156"/>
    <lineage>
        <taxon>Bacteria</taxon>
        <taxon>Bacillati</taxon>
        <taxon>Actinomycetota</taxon>
        <taxon>Actinomycetes</taxon>
        <taxon>Streptosporangiales</taxon>
        <taxon>Thermomonosporaceae</taxon>
        <taxon>Actinomadura</taxon>
    </lineage>
</organism>
<evidence type="ECO:0000313" key="1">
    <source>
        <dbReference type="EMBL" id="MFA1553277.1"/>
    </source>
</evidence>
<proteinExistence type="predicted"/>
<dbReference type="RefSeq" id="WP_371939648.1">
    <property type="nucleotide sequence ID" value="NZ_JAXCEH010000002.1"/>
</dbReference>
<dbReference type="Proteomes" id="UP001569904">
    <property type="component" value="Unassembled WGS sequence"/>
</dbReference>
<dbReference type="EMBL" id="JAXCEH010000002">
    <property type="protein sequence ID" value="MFA1553277.1"/>
    <property type="molecule type" value="Genomic_DNA"/>
</dbReference>
<comment type="caution">
    <text evidence="1">The sequence shown here is derived from an EMBL/GenBank/DDBJ whole genome shotgun (WGS) entry which is preliminary data.</text>
</comment>
<protein>
    <submittedName>
        <fullName evidence="1">Uncharacterized protein</fullName>
    </submittedName>
</protein>
<sequence>MQLELRHLRVAWRCSGPLAGQADELAEFAAAAHRDGVAASPAYASWKGPSSPPPASM</sequence>
<name>A0ABV4QRQ0_9ACTN</name>
<keyword evidence="2" id="KW-1185">Reference proteome</keyword>
<gene>
    <name evidence="1" type="ORF">SM436_06195</name>
</gene>